<reference evidence="1" key="1">
    <citation type="submission" date="2022-01" db="EMBL/GenBank/DDBJ databases">
        <authorList>
            <person name="King R."/>
        </authorList>
    </citation>
    <scope>NUCLEOTIDE SEQUENCE</scope>
</reference>
<sequence>MDITKFRKKVIEGLVEMPLQMDFMPAENQHVLEEAGKKQICSSCYRENVAELGRKLAKNRTSKTKFRCNECSKFLCLSCFFVLHNAKSI</sequence>
<keyword evidence="2" id="KW-1185">Reference proteome</keyword>
<gene>
    <name evidence="1" type="ORF">CEUTPL_LOCUS4962</name>
</gene>
<dbReference type="Proteomes" id="UP001152799">
    <property type="component" value="Chromosome 2"/>
</dbReference>
<dbReference type="OrthoDB" id="6732174at2759"/>
<evidence type="ECO:0008006" key="3">
    <source>
        <dbReference type="Google" id="ProtNLM"/>
    </source>
</evidence>
<proteinExistence type="predicted"/>
<protein>
    <recommendedName>
        <fullName evidence="3">PiggyBac transposable element-derived protein 4 C-terminal zinc-ribbon domain-containing protein</fullName>
    </recommendedName>
</protein>
<accession>A0A9N9MKP0</accession>
<dbReference type="EMBL" id="OU892278">
    <property type="protein sequence ID" value="CAG9764322.1"/>
    <property type="molecule type" value="Genomic_DNA"/>
</dbReference>
<evidence type="ECO:0000313" key="1">
    <source>
        <dbReference type="EMBL" id="CAG9764322.1"/>
    </source>
</evidence>
<organism evidence="1 2">
    <name type="scientific">Ceutorhynchus assimilis</name>
    <name type="common">cabbage seed weevil</name>
    <dbReference type="NCBI Taxonomy" id="467358"/>
    <lineage>
        <taxon>Eukaryota</taxon>
        <taxon>Metazoa</taxon>
        <taxon>Ecdysozoa</taxon>
        <taxon>Arthropoda</taxon>
        <taxon>Hexapoda</taxon>
        <taxon>Insecta</taxon>
        <taxon>Pterygota</taxon>
        <taxon>Neoptera</taxon>
        <taxon>Endopterygota</taxon>
        <taxon>Coleoptera</taxon>
        <taxon>Polyphaga</taxon>
        <taxon>Cucujiformia</taxon>
        <taxon>Curculionidae</taxon>
        <taxon>Ceutorhynchinae</taxon>
        <taxon>Ceutorhynchus</taxon>
    </lineage>
</organism>
<dbReference type="AlphaFoldDB" id="A0A9N9MKP0"/>
<name>A0A9N9MKP0_9CUCU</name>
<evidence type="ECO:0000313" key="2">
    <source>
        <dbReference type="Proteomes" id="UP001152799"/>
    </source>
</evidence>